<dbReference type="EMBL" id="QEWP01000004">
    <property type="protein sequence ID" value="PWE00027.1"/>
    <property type="molecule type" value="Genomic_DNA"/>
</dbReference>
<proteinExistence type="predicted"/>
<keyword evidence="3" id="KW-1185">Reference proteome</keyword>
<reference evidence="2 3" key="1">
    <citation type="submission" date="2018-05" db="EMBL/GenBank/DDBJ databases">
        <title>Marinilabilia rubrum sp. nov., isolated from saltern sediment.</title>
        <authorList>
            <person name="Zhang R."/>
        </authorList>
    </citation>
    <scope>NUCLEOTIDE SEQUENCE [LARGE SCALE GENOMIC DNA]</scope>
    <source>
        <strain evidence="2 3">WTE16</strain>
    </source>
</reference>
<name>A0A2U2BAH0_9BACT</name>
<dbReference type="Proteomes" id="UP000244956">
    <property type="component" value="Unassembled WGS sequence"/>
</dbReference>
<keyword evidence="1" id="KW-0812">Transmembrane</keyword>
<keyword evidence="1" id="KW-0472">Membrane</keyword>
<evidence type="ECO:0000313" key="2">
    <source>
        <dbReference type="EMBL" id="PWE00027.1"/>
    </source>
</evidence>
<gene>
    <name evidence="2" type="ORF">DDZ16_06590</name>
</gene>
<evidence type="ECO:0000313" key="3">
    <source>
        <dbReference type="Proteomes" id="UP000244956"/>
    </source>
</evidence>
<evidence type="ECO:0000256" key="1">
    <source>
        <dbReference type="SAM" id="Phobius"/>
    </source>
</evidence>
<sequence>MNNSNVTSGAPGKLCLPTMDVTLLRPLLLIPNLKLKQLEMKIIRISNETHSAFKNLCIREKKGLTEGTEIIIAGTLKRGTLKEVKKDVFSQIQSLENTFRSWMKQQEKTHLTGIQEDLIILSRRLKDVSTRTETEALFESGITRLNDTSKASLRKYEELLHGYAERKSRFLKWLKNFLIASSSAVAVYFFTMLILDYSADNKLAEYDVLSTKYKALREYCRFVEREQNTKILAPFDEKWNQLQIQP</sequence>
<accession>A0A2U2BAH0</accession>
<keyword evidence="1" id="KW-1133">Transmembrane helix</keyword>
<comment type="caution">
    <text evidence="2">The sequence shown here is derived from an EMBL/GenBank/DDBJ whole genome shotgun (WGS) entry which is preliminary data.</text>
</comment>
<protein>
    <submittedName>
        <fullName evidence="2">Uncharacterized protein</fullName>
    </submittedName>
</protein>
<dbReference type="AlphaFoldDB" id="A0A2U2BAH0"/>
<feature type="transmembrane region" description="Helical" evidence="1">
    <location>
        <begin position="176"/>
        <end position="195"/>
    </location>
</feature>
<organism evidence="2 3">
    <name type="scientific">Marinilabilia rubra</name>
    <dbReference type="NCBI Taxonomy" id="2162893"/>
    <lineage>
        <taxon>Bacteria</taxon>
        <taxon>Pseudomonadati</taxon>
        <taxon>Bacteroidota</taxon>
        <taxon>Bacteroidia</taxon>
        <taxon>Marinilabiliales</taxon>
        <taxon>Marinilabiliaceae</taxon>
        <taxon>Marinilabilia</taxon>
    </lineage>
</organism>